<organism evidence="3 4">
    <name type="scientific">Inquilinus limosus</name>
    <dbReference type="NCBI Taxonomy" id="171674"/>
    <lineage>
        <taxon>Bacteria</taxon>
        <taxon>Pseudomonadati</taxon>
        <taxon>Pseudomonadota</taxon>
        <taxon>Alphaproteobacteria</taxon>
        <taxon>Rhodospirillales</taxon>
        <taxon>Rhodospirillaceae</taxon>
        <taxon>Inquilinus</taxon>
    </lineage>
</organism>
<feature type="signal peptide" evidence="1">
    <location>
        <begin position="1"/>
        <end position="20"/>
    </location>
</feature>
<feature type="domain" description="Lysozyme inhibitor LprI-like N-terminal" evidence="2">
    <location>
        <begin position="166"/>
        <end position="228"/>
    </location>
</feature>
<dbReference type="AlphaFoldDB" id="A0A952FHI6"/>
<dbReference type="InterPro" id="IPR009739">
    <property type="entry name" value="LprI-like_N"/>
</dbReference>
<accession>A0A952FHI6</accession>
<evidence type="ECO:0000313" key="4">
    <source>
        <dbReference type="Proteomes" id="UP000700706"/>
    </source>
</evidence>
<dbReference type="Pfam" id="PF07007">
    <property type="entry name" value="LprI"/>
    <property type="match status" value="1"/>
</dbReference>
<evidence type="ECO:0000259" key="2">
    <source>
        <dbReference type="Pfam" id="PF07007"/>
    </source>
</evidence>
<dbReference type="Proteomes" id="UP000700706">
    <property type="component" value="Unassembled WGS sequence"/>
</dbReference>
<comment type="caution">
    <text evidence="3">The sequence shown here is derived from an EMBL/GenBank/DDBJ whole genome shotgun (WGS) entry which is preliminary data.</text>
</comment>
<protein>
    <submittedName>
        <fullName evidence="3">DUF1311 domain-containing protein</fullName>
    </submittedName>
</protein>
<name>A0A952FHI6_9PROT</name>
<evidence type="ECO:0000313" key="3">
    <source>
        <dbReference type="EMBL" id="MBW8724427.1"/>
    </source>
</evidence>
<gene>
    <name evidence="3" type="ORF">JF625_04620</name>
</gene>
<dbReference type="EMBL" id="JAEKLZ010000105">
    <property type="protein sequence ID" value="MBW8724427.1"/>
    <property type="molecule type" value="Genomic_DNA"/>
</dbReference>
<sequence length="235" mass="25059">MRRAAVLLLLAALLPLPARAEQVLTLEVLSAKTAPGETGVLLRLVDDSGIGVLRPEGSCDSGMAGIGEASSDCYAVTIVENGAPVPRYAYRILETRGTDSFLLLTWPSAATGDRRASLRVDFNGFFNHDPETELPLSGTDGGALDPQDPFATLHRIYAGKLETFAAELADNPPVEDAGAARWRDAFLAAQQAWSRFAESDCAVAARLAGEAGRNRCLADRAMLRIDQLDGSYAPQ</sequence>
<evidence type="ECO:0000256" key="1">
    <source>
        <dbReference type="SAM" id="SignalP"/>
    </source>
</evidence>
<feature type="chain" id="PRO_5037349549" evidence="1">
    <location>
        <begin position="21"/>
        <end position="235"/>
    </location>
</feature>
<reference evidence="3" key="1">
    <citation type="submission" date="2020-06" db="EMBL/GenBank/DDBJ databases">
        <title>Stable isotope informed genome-resolved metagenomics uncovers potential trophic interactions in rhizosphere soil.</title>
        <authorList>
            <person name="Starr E.P."/>
            <person name="Shi S."/>
            <person name="Blazewicz S.J."/>
            <person name="Koch B.J."/>
            <person name="Probst A.J."/>
            <person name="Hungate B.A."/>
            <person name="Pett-Ridge J."/>
            <person name="Firestone M.K."/>
            <person name="Banfield J.F."/>
        </authorList>
    </citation>
    <scope>NUCLEOTIDE SEQUENCE</scope>
    <source>
        <strain evidence="3">YM_69_17</strain>
    </source>
</reference>
<keyword evidence="1" id="KW-0732">Signal</keyword>
<proteinExistence type="predicted"/>
<dbReference type="Gene3D" id="1.20.1270.180">
    <property type="match status" value="1"/>
</dbReference>